<keyword evidence="3" id="KW-1185">Reference proteome</keyword>
<protein>
    <submittedName>
        <fullName evidence="2">Uncharacterized protein</fullName>
    </submittedName>
</protein>
<evidence type="ECO:0000313" key="3">
    <source>
        <dbReference type="Proteomes" id="UP000027265"/>
    </source>
</evidence>
<keyword evidence="1" id="KW-0472">Membrane</keyword>
<dbReference type="EMBL" id="KL197721">
    <property type="protein sequence ID" value="KDQ56552.1"/>
    <property type="molecule type" value="Genomic_DNA"/>
</dbReference>
<keyword evidence="1" id="KW-0812">Transmembrane</keyword>
<sequence>MRELIPSARHGDLVTVQIMADYVADIPGPPPGEIVSIFCHHLTEQDPPPQLEASECSPLLNTVQQCFKGPSQRASLSSPVIIRILRRSWPAIWKWLSFIGFTLILEKDLSQTERRRLAIKMSPSFFALLLLFSGAGGLFDLWASTPGSLEMIARLWRMEAEVGGMRTVFGNLSFGFTLESIMCGEDSDGR</sequence>
<gene>
    <name evidence="2" type="ORF">JAAARDRAFT_295056</name>
</gene>
<name>A0A067PZ69_9AGAM</name>
<dbReference type="HOGENOM" id="CLU_1428192_0_0_1"/>
<accession>A0A067PZ69</accession>
<organism evidence="2 3">
    <name type="scientific">Jaapia argillacea MUCL 33604</name>
    <dbReference type="NCBI Taxonomy" id="933084"/>
    <lineage>
        <taxon>Eukaryota</taxon>
        <taxon>Fungi</taxon>
        <taxon>Dikarya</taxon>
        <taxon>Basidiomycota</taxon>
        <taxon>Agaricomycotina</taxon>
        <taxon>Agaricomycetes</taxon>
        <taxon>Agaricomycetidae</taxon>
        <taxon>Jaapiales</taxon>
        <taxon>Jaapiaceae</taxon>
        <taxon>Jaapia</taxon>
    </lineage>
</organism>
<dbReference type="Proteomes" id="UP000027265">
    <property type="component" value="Unassembled WGS sequence"/>
</dbReference>
<reference evidence="3" key="1">
    <citation type="journal article" date="2014" name="Proc. Natl. Acad. Sci. U.S.A.">
        <title>Extensive sampling of basidiomycete genomes demonstrates inadequacy of the white-rot/brown-rot paradigm for wood decay fungi.</title>
        <authorList>
            <person name="Riley R."/>
            <person name="Salamov A.A."/>
            <person name="Brown D.W."/>
            <person name="Nagy L.G."/>
            <person name="Floudas D."/>
            <person name="Held B.W."/>
            <person name="Levasseur A."/>
            <person name="Lombard V."/>
            <person name="Morin E."/>
            <person name="Otillar R."/>
            <person name="Lindquist E.A."/>
            <person name="Sun H."/>
            <person name="LaButti K.M."/>
            <person name="Schmutz J."/>
            <person name="Jabbour D."/>
            <person name="Luo H."/>
            <person name="Baker S.E."/>
            <person name="Pisabarro A.G."/>
            <person name="Walton J.D."/>
            <person name="Blanchette R.A."/>
            <person name="Henrissat B."/>
            <person name="Martin F."/>
            <person name="Cullen D."/>
            <person name="Hibbett D.S."/>
            <person name="Grigoriev I.V."/>
        </authorList>
    </citation>
    <scope>NUCLEOTIDE SEQUENCE [LARGE SCALE GENOMIC DNA]</scope>
    <source>
        <strain evidence="3">MUCL 33604</strain>
    </source>
</reference>
<dbReference type="AlphaFoldDB" id="A0A067PZ69"/>
<evidence type="ECO:0000256" key="1">
    <source>
        <dbReference type="SAM" id="Phobius"/>
    </source>
</evidence>
<evidence type="ECO:0000313" key="2">
    <source>
        <dbReference type="EMBL" id="KDQ56552.1"/>
    </source>
</evidence>
<keyword evidence="1" id="KW-1133">Transmembrane helix</keyword>
<feature type="transmembrane region" description="Helical" evidence="1">
    <location>
        <begin position="125"/>
        <end position="143"/>
    </location>
</feature>
<dbReference type="InParanoid" id="A0A067PZ69"/>
<proteinExistence type="predicted"/>